<keyword evidence="1" id="KW-0697">Rotamase</keyword>
<feature type="domain" description="PpiC" evidence="2">
    <location>
        <begin position="113"/>
        <end position="202"/>
    </location>
</feature>
<name>A0A2S7FEP8_CLOBU</name>
<dbReference type="EMBL" id="CP040626">
    <property type="protein sequence ID" value="QMW89595.1"/>
    <property type="molecule type" value="Genomic_DNA"/>
</dbReference>
<evidence type="ECO:0000313" key="3">
    <source>
        <dbReference type="EMBL" id="PPV17588.1"/>
    </source>
</evidence>
<dbReference type="AlphaFoldDB" id="A0A2S7FEP8"/>
<dbReference type="OrthoDB" id="14196at2"/>
<reference evidence="3 5" key="1">
    <citation type="submission" date="2016-01" db="EMBL/GenBank/DDBJ databases">
        <title>Characterization of the Clostridium difficile lineages that are prevalent in Hong Kong and China.</title>
        <authorList>
            <person name="Kwok J.S.-L."/>
            <person name="Lam W.-Y."/>
            <person name="Ip M."/>
            <person name="Chan T.-F."/>
            <person name="Hawkey P.M."/>
            <person name="Tsui S.K.-W."/>
        </authorList>
    </citation>
    <scope>NUCLEOTIDE SEQUENCE [LARGE SCALE GENOMIC DNA]</scope>
    <source>
        <strain evidence="3 5">300064</strain>
    </source>
</reference>
<keyword evidence="1 3" id="KW-0413">Isomerase</keyword>
<dbReference type="PANTHER" id="PTHR47245:SF2">
    <property type="entry name" value="PEPTIDYL-PROLYL CIS-TRANS ISOMERASE HP_0175-RELATED"/>
    <property type="match status" value="1"/>
</dbReference>
<dbReference type="PROSITE" id="PS50198">
    <property type="entry name" value="PPIC_PPIASE_2"/>
    <property type="match status" value="1"/>
</dbReference>
<dbReference type="Proteomes" id="UP000238081">
    <property type="component" value="Unassembled WGS sequence"/>
</dbReference>
<dbReference type="Gene3D" id="1.10.8.1040">
    <property type="match status" value="1"/>
</dbReference>
<dbReference type="PANTHER" id="PTHR47245">
    <property type="entry name" value="PEPTIDYLPROLYL ISOMERASE"/>
    <property type="match status" value="1"/>
</dbReference>
<gene>
    <name evidence="3" type="ORF">AWN73_07480</name>
    <name evidence="4" type="ORF">FF104_01170</name>
</gene>
<reference evidence="4 6" key="2">
    <citation type="submission" date="2019-05" db="EMBL/GenBank/DDBJ databases">
        <authorList>
            <person name="Schori C."/>
            <person name="Ahrens C."/>
        </authorList>
    </citation>
    <scope>NUCLEOTIDE SEQUENCE [LARGE SCALE GENOMIC DNA]</scope>
    <source>
        <strain evidence="4 6">DSM 10702</strain>
    </source>
</reference>
<evidence type="ECO:0000313" key="4">
    <source>
        <dbReference type="EMBL" id="QMW89595.1"/>
    </source>
</evidence>
<sequence length="247" mass="27773">MENKVLAIAAGHEITENDLNALIARYPEQQRAAFNSEEAKKNLLEQLISFELFNKFGQELELDKTQEYKDAVASITKEVLTSMAMNKALADVTVTDEDAKKYYDENKDAFSVPPTVSARHILVKTEEEANKVKEEINGGLSFADAAMKYSSCPSKEQGGNLGEFSKGMMVPEFEKASFEAEIGVLTEPVKTQFGYHLIIVDSKNEGAVKSFEEVKDSVVNELLKRNQHKKYDDLMNQLQEKYGVERK</sequence>
<dbReference type="RefSeq" id="WP_003411079.1">
    <property type="nucleotide sequence ID" value="NZ_AP019716.1"/>
</dbReference>
<evidence type="ECO:0000313" key="6">
    <source>
        <dbReference type="Proteomes" id="UP000515243"/>
    </source>
</evidence>
<proteinExistence type="predicted"/>
<dbReference type="InterPro" id="IPR000297">
    <property type="entry name" value="PPIase_PpiC"/>
</dbReference>
<evidence type="ECO:0000313" key="5">
    <source>
        <dbReference type="Proteomes" id="UP000238081"/>
    </source>
</evidence>
<organism evidence="3 5">
    <name type="scientific">Clostridium butyricum</name>
    <dbReference type="NCBI Taxonomy" id="1492"/>
    <lineage>
        <taxon>Bacteria</taxon>
        <taxon>Bacillati</taxon>
        <taxon>Bacillota</taxon>
        <taxon>Clostridia</taxon>
        <taxon>Eubacteriales</taxon>
        <taxon>Clostridiaceae</taxon>
        <taxon>Clostridium</taxon>
    </lineage>
</organism>
<dbReference type="InterPro" id="IPR023058">
    <property type="entry name" value="PPIase_PpiC_CS"/>
</dbReference>
<evidence type="ECO:0000259" key="2">
    <source>
        <dbReference type="PROSITE" id="PS50198"/>
    </source>
</evidence>
<dbReference type="EMBL" id="LRDH01000013">
    <property type="protein sequence ID" value="PPV17588.1"/>
    <property type="molecule type" value="Genomic_DNA"/>
</dbReference>
<dbReference type="SUPFAM" id="SSF54534">
    <property type="entry name" value="FKBP-like"/>
    <property type="match status" value="1"/>
</dbReference>
<dbReference type="InterPro" id="IPR046357">
    <property type="entry name" value="PPIase_dom_sf"/>
</dbReference>
<dbReference type="InterPro" id="IPR027304">
    <property type="entry name" value="Trigger_fact/SurA_dom_sf"/>
</dbReference>
<dbReference type="Proteomes" id="UP000515243">
    <property type="component" value="Chromosome 1"/>
</dbReference>
<dbReference type="KEGG" id="cbut:ATN24_00275"/>
<dbReference type="PROSITE" id="PS01096">
    <property type="entry name" value="PPIC_PPIASE_1"/>
    <property type="match status" value="1"/>
</dbReference>
<dbReference type="GO" id="GO:0003755">
    <property type="term" value="F:peptidyl-prolyl cis-trans isomerase activity"/>
    <property type="evidence" value="ECO:0007669"/>
    <property type="project" value="UniProtKB-KW"/>
</dbReference>
<protein>
    <submittedName>
        <fullName evidence="3">Peptidylprolyl isomerase</fullName>
    </submittedName>
</protein>
<dbReference type="GeneID" id="92942725"/>
<dbReference type="SUPFAM" id="SSF109998">
    <property type="entry name" value="Triger factor/SurA peptide-binding domain-like"/>
    <property type="match status" value="1"/>
</dbReference>
<dbReference type="InterPro" id="IPR050245">
    <property type="entry name" value="PrsA_foldase"/>
</dbReference>
<dbReference type="Gene3D" id="3.10.50.40">
    <property type="match status" value="1"/>
</dbReference>
<evidence type="ECO:0000256" key="1">
    <source>
        <dbReference type="PROSITE-ProRule" id="PRU00278"/>
    </source>
</evidence>
<dbReference type="Pfam" id="PF13145">
    <property type="entry name" value="Rotamase_2"/>
    <property type="match status" value="1"/>
</dbReference>
<accession>A0A2S7FEP8</accession>